<organism evidence="1">
    <name type="scientific">Oryza meridionalis</name>
    <dbReference type="NCBI Taxonomy" id="40149"/>
    <lineage>
        <taxon>Eukaryota</taxon>
        <taxon>Viridiplantae</taxon>
        <taxon>Streptophyta</taxon>
        <taxon>Embryophyta</taxon>
        <taxon>Tracheophyta</taxon>
        <taxon>Spermatophyta</taxon>
        <taxon>Magnoliopsida</taxon>
        <taxon>Liliopsida</taxon>
        <taxon>Poales</taxon>
        <taxon>Poaceae</taxon>
        <taxon>BOP clade</taxon>
        <taxon>Oryzoideae</taxon>
        <taxon>Oryzeae</taxon>
        <taxon>Oryzinae</taxon>
        <taxon>Oryza</taxon>
    </lineage>
</organism>
<dbReference type="PANTHER" id="PTHR36323">
    <property type="entry name" value="MYOTUBULARIN-LIKE PROTEIN"/>
    <property type="match status" value="1"/>
</dbReference>
<name>A0A0E0BZL3_9ORYZ</name>
<dbReference type="Pfam" id="PF12442">
    <property type="entry name" value="DUF3681"/>
    <property type="match status" value="1"/>
</dbReference>
<proteinExistence type="predicted"/>
<dbReference type="Gramene" id="OMERI01G08490.1">
    <property type="protein sequence ID" value="OMERI01G08490.1"/>
    <property type="gene ID" value="OMERI01G08490"/>
</dbReference>
<evidence type="ECO:0000313" key="2">
    <source>
        <dbReference type="Proteomes" id="UP000008021"/>
    </source>
</evidence>
<dbReference type="PANTHER" id="PTHR36323:SF1">
    <property type="entry name" value="MYOTUBULARIN-LIKE PROTEIN"/>
    <property type="match status" value="1"/>
</dbReference>
<protein>
    <submittedName>
        <fullName evidence="1">Uncharacterized protein</fullName>
    </submittedName>
</protein>
<dbReference type="Proteomes" id="UP000008021">
    <property type="component" value="Chromosome 1"/>
</dbReference>
<sequence>MFGAAEVGVGCWVSASPSNRRRGVGKVAVWFSVVPIVVVAGLGGDELAGKRGCCEVAEPGVSHHHHNHQIKAPSPTRTWLIVKATPPPRDGTKKLAAAAYSPLLLSPSVWQNAQDAKKSKADGGDATLPASQRITCMGQVKGRLRRCSGGLLEV</sequence>
<dbReference type="AlphaFoldDB" id="A0A0E0BZL3"/>
<dbReference type="HOGENOM" id="CLU_1707094_0_0_1"/>
<reference evidence="1" key="2">
    <citation type="submission" date="2018-05" db="EMBL/GenBank/DDBJ databases">
        <title>OmerRS3 (Oryza meridionalis Reference Sequence Version 3).</title>
        <authorList>
            <person name="Zhang J."/>
            <person name="Kudrna D."/>
            <person name="Lee S."/>
            <person name="Talag J."/>
            <person name="Welchert J."/>
            <person name="Wing R.A."/>
        </authorList>
    </citation>
    <scope>NUCLEOTIDE SEQUENCE [LARGE SCALE GENOMIC DNA]</scope>
    <source>
        <strain evidence="1">cv. OR44</strain>
    </source>
</reference>
<dbReference type="EnsemblPlants" id="OMERI01G08490.1">
    <property type="protein sequence ID" value="OMERI01G08490.1"/>
    <property type="gene ID" value="OMERI01G08490"/>
</dbReference>
<dbReference type="InterPro" id="IPR022149">
    <property type="entry name" value="DUF3681"/>
</dbReference>
<accession>A0A0E0BZL3</accession>
<keyword evidence="2" id="KW-1185">Reference proteome</keyword>
<evidence type="ECO:0000313" key="1">
    <source>
        <dbReference type="EnsemblPlants" id="OMERI01G08490.1"/>
    </source>
</evidence>
<reference evidence="1" key="1">
    <citation type="submission" date="2015-04" db="UniProtKB">
        <authorList>
            <consortium name="EnsemblPlants"/>
        </authorList>
    </citation>
    <scope>IDENTIFICATION</scope>
</reference>